<dbReference type="OrthoDB" id="1896086at2759"/>
<dbReference type="Proteomes" id="UP000193689">
    <property type="component" value="Unassembled WGS sequence"/>
</dbReference>
<accession>A0A1Y2EC97</accession>
<dbReference type="EMBL" id="MCFJ01000003">
    <property type="protein sequence ID" value="ORY68924.1"/>
    <property type="molecule type" value="Genomic_DNA"/>
</dbReference>
<evidence type="ECO:0000313" key="1">
    <source>
        <dbReference type="EMBL" id="ORY68924.1"/>
    </source>
</evidence>
<dbReference type="InParanoid" id="A0A1Y2EC97"/>
<keyword evidence="2" id="KW-1185">Reference proteome</keyword>
<evidence type="ECO:0000313" key="2">
    <source>
        <dbReference type="Proteomes" id="UP000193689"/>
    </source>
</evidence>
<proteinExistence type="predicted"/>
<dbReference type="RefSeq" id="XP_040719211.1">
    <property type="nucleotide sequence ID" value="XM_040858088.1"/>
</dbReference>
<dbReference type="GeneID" id="63774300"/>
<gene>
    <name evidence="1" type="ORF">BCR38DRAFT_406802</name>
</gene>
<protein>
    <submittedName>
        <fullName evidence="1">Uncharacterized protein</fullName>
    </submittedName>
</protein>
<organism evidence="1 2">
    <name type="scientific">Pseudomassariella vexata</name>
    <dbReference type="NCBI Taxonomy" id="1141098"/>
    <lineage>
        <taxon>Eukaryota</taxon>
        <taxon>Fungi</taxon>
        <taxon>Dikarya</taxon>
        <taxon>Ascomycota</taxon>
        <taxon>Pezizomycotina</taxon>
        <taxon>Sordariomycetes</taxon>
        <taxon>Xylariomycetidae</taxon>
        <taxon>Amphisphaeriales</taxon>
        <taxon>Pseudomassariaceae</taxon>
        <taxon>Pseudomassariella</taxon>
    </lineage>
</organism>
<reference evidence="1 2" key="1">
    <citation type="submission" date="2016-07" db="EMBL/GenBank/DDBJ databases">
        <title>Pervasive Adenine N6-methylation of Active Genes in Fungi.</title>
        <authorList>
            <consortium name="DOE Joint Genome Institute"/>
            <person name="Mondo S.J."/>
            <person name="Dannebaum R.O."/>
            <person name="Kuo R.C."/>
            <person name="Labutti K."/>
            <person name="Haridas S."/>
            <person name="Kuo A."/>
            <person name="Salamov A."/>
            <person name="Ahrendt S.R."/>
            <person name="Lipzen A."/>
            <person name="Sullivan W."/>
            <person name="Andreopoulos W.B."/>
            <person name="Clum A."/>
            <person name="Lindquist E."/>
            <person name="Daum C."/>
            <person name="Ramamoorthy G.K."/>
            <person name="Gryganskyi A."/>
            <person name="Culley D."/>
            <person name="Magnuson J.K."/>
            <person name="James T.Y."/>
            <person name="O'Malley M.A."/>
            <person name="Stajich J.E."/>
            <person name="Spatafora J.W."/>
            <person name="Visel A."/>
            <person name="Grigoriev I.V."/>
        </authorList>
    </citation>
    <scope>NUCLEOTIDE SEQUENCE [LARGE SCALE GENOMIC DNA]</scope>
    <source>
        <strain evidence="1 2">CBS 129021</strain>
    </source>
</reference>
<name>A0A1Y2EC97_9PEZI</name>
<sequence length="108" mass="12313">MFDQYFGPKVKLWNASPEGAVLKVDGEFSVRDPTVDKLDHWRETAKFTDKESFFRSHRQDGSRSPSAPIISQGELSSWLRGRGFEVVMFRIILKGLPPEVDPAFNAQK</sequence>
<comment type="caution">
    <text evidence="1">The sequence shown here is derived from an EMBL/GenBank/DDBJ whole genome shotgun (WGS) entry which is preliminary data.</text>
</comment>
<dbReference type="AlphaFoldDB" id="A0A1Y2EC97"/>